<dbReference type="InterPro" id="IPR005629">
    <property type="entry name" value="Skn1/Kre6/Sbg1"/>
</dbReference>
<dbReference type="InterPro" id="IPR013320">
    <property type="entry name" value="ConA-like_dom_sf"/>
</dbReference>
<dbReference type="GO" id="GO:0015926">
    <property type="term" value="F:glucosidase activity"/>
    <property type="evidence" value="ECO:0007669"/>
    <property type="project" value="TreeGrafter"/>
</dbReference>
<keyword evidence="5" id="KW-1133">Transmembrane helix</keyword>
<keyword evidence="7" id="KW-0325">Glycoprotein</keyword>
<dbReference type="SUPFAM" id="SSF49899">
    <property type="entry name" value="Concanavalin A-like lectins/glucanases"/>
    <property type="match status" value="1"/>
</dbReference>
<reference evidence="10 11" key="1">
    <citation type="journal article" date="2016" name="Mol. Biol. Evol.">
        <title>Comparative Genomics of Early-Diverging Mushroom-Forming Fungi Provides Insights into the Origins of Lignocellulose Decay Capabilities.</title>
        <authorList>
            <person name="Nagy L.G."/>
            <person name="Riley R."/>
            <person name="Tritt A."/>
            <person name="Adam C."/>
            <person name="Daum C."/>
            <person name="Floudas D."/>
            <person name="Sun H."/>
            <person name="Yadav J.S."/>
            <person name="Pangilinan J."/>
            <person name="Larsson K.H."/>
            <person name="Matsuura K."/>
            <person name="Barry K."/>
            <person name="Labutti K."/>
            <person name="Kuo R."/>
            <person name="Ohm R.A."/>
            <person name="Bhattacharya S.S."/>
            <person name="Shirouzu T."/>
            <person name="Yoshinaga Y."/>
            <person name="Martin F.M."/>
            <person name="Grigoriev I.V."/>
            <person name="Hibbett D.S."/>
        </authorList>
    </citation>
    <scope>NUCLEOTIDE SEQUENCE [LARGE SCALE GENOMIC DNA]</scope>
    <source>
        <strain evidence="10 11">CBS 109695</strain>
    </source>
</reference>
<dbReference type="OrthoDB" id="412647at2759"/>
<comment type="similarity">
    <text evidence="2">Belongs to the SKN1/KRE6 family.</text>
</comment>
<dbReference type="GO" id="GO:0005886">
    <property type="term" value="C:plasma membrane"/>
    <property type="evidence" value="ECO:0007669"/>
    <property type="project" value="TreeGrafter"/>
</dbReference>
<sequence length="179" mass="19833">MIIPDLDISTFNSYTGGQYQQATSVITTTNQDCYESTGQCFGNYGFEYKPGFDGAYISWIANGVLAWTINSAGMAADPAVNISARPVPQEPMYLLTNLGQSSNFGFVDVKHIPYPVTMKVDYIRVYQPKNAKNIGCDPPDFPTASYINKYIDAYSNWNYTTWVDGFNGTIPKSSFLGQC</sequence>
<dbReference type="PANTHER" id="PTHR31361">
    <property type="entry name" value="BETA-GLUCAN SYNTHESIS-ASSOCIATED PROTEIN KRE6-RELATED"/>
    <property type="match status" value="1"/>
</dbReference>
<dbReference type="EMBL" id="KV417744">
    <property type="protein sequence ID" value="KZP07659.1"/>
    <property type="molecule type" value="Genomic_DNA"/>
</dbReference>
<evidence type="ECO:0000256" key="6">
    <source>
        <dbReference type="ARBA" id="ARBA00023136"/>
    </source>
</evidence>
<dbReference type="GO" id="GO:0006078">
    <property type="term" value="P:(1-&gt;6)-beta-D-glucan biosynthetic process"/>
    <property type="evidence" value="ECO:0007669"/>
    <property type="project" value="TreeGrafter"/>
</dbReference>
<organism evidence="10 11">
    <name type="scientific">Athelia psychrophila</name>
    <dbReference type="NCBI Taxonomy" id="1759441"/>
    <lineage>
        <taxon>Eukaryota</taxon>
        <taxon>Fungi</taxon>
        <taxon>Dikarya</taxon>
        <taxon>Basidiomycota</taxon>
        <taxon>Agaricomycotina</taxon>
        <taxon>Agaricomycetes</taxon>
        <taxon>Agaricomycetidae</taxon>
        <taxon>Atheliales</taxon>
        <taxon>Atheliaceae</taxon>
        <taxon>Athelia</taxon>
    </lineage>
</organism>
<accession>A0A165WIK5</accession>
<comment type="subcellular location">
    <subcellularLocation>
        <location evidence="1">Membrane</location>
        <topology evidence="1">Single-pass type II membrane protein</topology>
    </subcellularLocation>
</comment>
<dbReference type="GO" id="GO:0005789">
    <property type="term" value="C:endoplasmic reticulum membrane"/>
    <property type="evidence" value="ECO:0007669"/>
    <property type="project" value="TreeGrafter"/>
</dbReference>
<evidence type="ECO:0000256" key="7">
    <source>
        <dbReference type="ARBA" id="ARBA00023180"/>
    </source>
</evidence>
<keyword evidence="8" id="KW-0961">Cell wall biogenesis/degradation</keyword>
<keyword evidence="10" id="KW-0378">Hydrolase</keyword>
<dbReference type="AlphaFoldDB" id="A0A165WIK5"/>
<evidence type="ECO:0000259" key="9">
    <source>
        <dbReference type="PROSITE" id="PS51762"/>
    </source>
</evidence>
<evidence type="ECO:0000313" key="10">
    <source>
        <dbReference type="EMBL" id="KZP07659.1"/>
    </source>
</evidence>
<dbReference type="InterPro" id="IPR000757">
    <property type="entry name" value="Beta-glucanase-like"/>
</dbReference>
<protein>
    <submittedName>
        <fullName evidence="10">Glycoside hydrolase family 16 protein</fullName>
    </submittedName>
</protein>
<evidence type="ECO:0000256" key="2">
    <source>
        <dbReference type="ARBA" id="ARBA00010962"/>
    </source>
</evidence>
<dbReference type="STRING" id="436010.A0A165WIK5"/>
<dbReference type="GO" id="GO:0031505">
    <property type="term" value="P:fungal-type cell wall organization"/>
    <property type="evidence" value="ECO:0007669"/>
    <property type="project" value="TreeGrafter"/>
</dbReference>
<dbReference type="Pfam" id="PF03935">
    <property type="entry name" value="SKN1_KRE6_Sbg1"/>
    <property type="match status" value="1"/>
</dbReference>
<gene>
    <name evidence="10" type="ORF">FIBSPDRAFT_841100</name>
</gene>
<keyword evidence="6" id="KW-0472">Membrane</keyword>
<dbReference type="Proteomes" id="UP000076532">
    <property type="component" value="Unassembled WGS sequence"/>
</dbReference>
<evidence type="ECO:0000256" key="5">
    <source>
        <dbReference type="ARBA" id="ARBA00022989"/>
    </source>
</evidence>
<evidence type="ECO:0000256" key="8">
    <source>
        <dbReference type="ARBA" id="ARBA00023316"/>
    </source>
</evidence>
<evidence type="ECO:0000256" key="4">
    <source>
        <dbReference type="ARBA" id="ARBA00022968"/>
    </source>
</evidence>
<name>A0A165WIK5_9AGAM</name>
<proteinExistence type="inferred from homology"/>
<keyword evidence="11" id="KW-1185">Reference proteome</keyword>
<keyword evidence="4" id="KW-0735">Signal-anchor</keyword>
<evidence type="ECO:0000256" key="3">
    <source>
        <dbReference type="ARBA" id="ARBA00022692"/>
    </source>
</evidence>
<dbReference type="Gene3D" id="2.60.120.200">
    <property type="match status" value="1"/>
</dbReference>
<evidence type="ECO:0000256" key="1">
    <source>
        <dbReference type="ARBA" id="ARBA00004606"/>
    </source>
</evidence>
<keyword evidence="3" id="KW-0812">Transmembrane</keyword>
<feature type="domain" description="GH16" evidence="9">
    <location>
        <begin position="1"/>
        <end position="131"/>
    </location>
</feature>
<evidence type="ECO:0000313" key="11">
    <source>
        <dbReference type="Proteomes" id="UP000076532"/>
    </source>
</evidence>
<dbReference type="PANTHER" id="PTHR31361:SF1">
    <property type="entry name" value="BETA-GLUCAN SYNTHESIS-ASSOCIATED PROTEIN KRE6-RELATED"/>
    <property type="match status" value="1"/>
</dbReference>
<dbReference type="PROSITE" id="PS51762">
    <property type="entry name" value="GH16_2"/>
    <property type="match status" value="1"/>
</dbReference>